<dbReference type="SUPFAM" id="SSF55144">
    <property type="entry name" value="LigT-like"/>
    <property type="match status" value="1"/>
</dbReference>
<reference evidence="1 2" key="1">
    <citation type="submission" date="2021-04" db="EMBL/GenBank/DDBJ databases">
        <authorList>
            <person name="Huq M.A."/>
        </authorList>
    </citation>
    <scope>NUCLEOTIDE SEQUENCE [LARGE SCALE GENOMIC DNA]</scope>
    <source>
        <strain evidence="1 2">MAH-13</strain>
    </source>
</reference>
<accession>A0ABS4DQU3</accession>
<protein>
    <submittedName>
        <fullName evidence="1">2'-5' RNA ligase family protein</fullName>
    </submittedName>
</protein>
<gene>
    <name evidence="1" type="ORF">J7I44_14025</name>
</gene>
<evidence type="ECO:0000313" key="2">
    <source>
        <dbReference type="Proteomes" id="UP000823790"/>
    </source>
</evidence>
<organism evidence="1 2">
    <name type="scientific">Frateuria flava</name>
    <dbReference type="NCBI Taxonomy" id="2821489"/>
    <lineage>
        <taxon>Bacteria</taxon>
        <taxon>Pseudomonadati</taxon>
        <taxon>Pseudomonadota</taxon>
        <taxon>Gammaproteobacteria</taxon>
        <taxon>Lysobacterales</taxon>
        <taxon>Rhodanobacteraceae</taxon>
        <taxon>Frateuria</taxon>
    </lineage>
</organism>
<comment type="caution">
    <text evidence="1">The sequence shown here is derived from an EMBL/GenBank/DDBJ whole genome shotgun (WGS) entry which is preliminary data.</text>
</comment>
<evidence type="ECO:0000313" key="1">
    <source>
        <dbReference type="EMBL" id="MBP1475427.1"/>
    </source>
</evidence>
<dbReference type="RefSeq" id="WP_209622112.1">
    <property type="nucleotide sequence ID" value="NZ_JAGJRS010000030.1"/>
</dbReference>
<dbReference type="Gene3D" id="3.90.1140.10">
    <property type="entry name" value="Cyclic phosphodiesterase"/>
    <property type="match status" value="1"/>
</dbReference>
<proteinExistence type="predicted"/>
<dbReference type="InterPro" id="IPR009097">
    <property type="entry name" value="Cyclic_Pdiesterase"/>
</dbReference>
<dbReference type="Pfam" id="PF13563">
    <property type="entry name" value="2_5_RNA_ligase2"/>
    <property type="match status" value="1"/>
</dbReference>
<name>A0ABS4DQU3_9GAMM</name>
<keyword evidence="2" id="KW-1185">Reference proteome</keyword>
<dbReference type="EMBL" id="JAGJRS010000030">
    <property type="protein sequence ID" value="MBP1475427.1"/>
    <property type="molecule type" value="Genomic_DNA"/>
</dbReference>
<dbReference type="Proteomes" id="UP000823790">
    <property type="component" value="Unassembled WGS sequence"/>
</dbReference>
<sequence>MAAFLAVLTPEADPVVGRLRERWDPSVQRGLGAHITLRYPFLPLRALSPRDQAMLADAVASVLSFHYTLARVSRFPTTVFLDPEPVAPFVALRAAVERVFKRHLPADPFPRYAPHLSVARQVRDARDEVMAALTAALPGSGEGIRAACRAVVLLERTGGGPWQVQLQVPLGESRLI</sequence>
<dbReference type="GO" id="GO:0016874">
    <property type="term" value="F:ligase activity"/>
    <property type="evidence" value="ECO:0007669"/>
    <property type="project" value="UniProtKB-KW"/>
</dbReference>
<keyword evidence="1" id="KW-0436">Ligase</keyword>